<dbReference type="Pfam" id="PF00145">
    <property type="entry name" value="DNA_methylase"/>
    <property type="match status" value="1"/>
</dbReference>
<dbReference type="Proteomes" id="UP001269400">
    <property type="component" value="Unassembled WGS sequence"/>
</dbReference>
<reference evidence="4" key="2">
    <citation type="submission" date="2022-12" db="EMBL/GenBank/DDBJ databases">
        <authorList>
            <person name="Dechsakulwatana C."/>
            <person name="Rungsihiranrut A."/>
            <person name="Muangchinda C."/>
            <person name="Ningthoujam R."/>
            <person name="Klankeo P."/>
            <person name="Pinyakong O."/>
        </authorList>
    </citation>
    <scope>NUCLEOTIDE SEQUENCE</scope>
    <source>
        <strain evidence="4">TL01-2</strain>
    </source>
</reference>
<protein>
    <submittedName>
        <fullName evidence="4">DNA cytosine methyltransferase</fullName>
    </submittedName>
</protein>
<dbReference type="RefSeq" id="WP_316910983.1">
    <property type="nucleotide sequence ID" value="NZ_JAPTGD010000002.1"/>
</dbReference>
<dbReference type="AlphaFoldDB" id="A0AAX6NE45"/>
<organism evidence="4 5">
    <name type="scientific">Priestia aryabhattai</name>
    <name type="common">Bacillus aryabhattai</name>
    <dbReference type="NCBI Taxonomy" id="412384"/>
    <lineage>
        <taxon>Bacteria</taxon>
        <taxon>Bacillati</taxon>
        <taxon>Bacillota</taxon>
        <taxon>Bacilli</taxon>
        <taxon>Bacillales</taxon>
        <taxon>Bacillaceae</taxon>
        <taxon>Priestia</taxon>
    </lineage>
</organism>
<evidence type="ECO:0000313" key="5">
    <source>
        <dbReference type="Proteomes" id="UP001269400"/>
    </source>
</evidence>
<accession>A0AAX6NE45</accession>
<gene>
    <name evidence="4" type="ORF">O0Q50_21540</name>
</gene>
<dbReference type="Gene3D" id="3.40.50.150">
    <property type="entry name" value="Vaccinia Virus protein VP39"/>
    <property type="match status" value="1"/>
</dbReference>
<evidence type="ECO:0000256" key="2">
    <source>
        <dbReference type="ARBA" id="ARBA00022679"/>
    </source>
</evidence>
<dbReference type="GO" id="GO:0008168">
    <property type="term" value="F:methyltransferase activity"/>
    <property type="evidence" value="ECO:0007669"/>
    <property type="project" value="UniProtKB-KW"/>
</dbReference>
<evidence type="ECO:0000313" key="4">
    <source>
        <dbReference type="EMBL" id="MDU9693764.1"/>
    </source>
</evidence>
<dbReference type="GO" id="GO:0009307">
    <property type="term" value="P:DNA restriction-modification system"/>
    <property type="evidence" value="ECO:0007669"/>
    <property type="project" value="UniProtKB-KW"/>
</dbReference>
<dbReference type="InterPro" id="IPR029063">
    <property type="entry name" value="SAM-dependent_MTases_sf"/>
</dbReference>
<dbReference type="GO" id="GO:0032259">
    <property type="term" value="P:methylation"/>
    <property type="evidence" value="ECO:0007669"/>
    <property type="project" value="UniProtKB-KW"/>
</dbReference>
<dbReference type="SUPFAM" id="SSF53335">
    <property type="entry name" value="S-adenosyl-L-methionine-dependent methyltransferases"/>
    <property type="match status" value="1"/>
</dbReference>
<evidence type="ECO:0000256" key="1">
    <source>
        <dbReference type="ARBA" id="ARBA00022603"/>
    </source>
</evidence>
<keyword evidence="1 4" id="KW-0489">Methyltransferase</keyword>
<comment type="caution">
    <text evidence="4">The sequence shown here is derived from an EMBL/GenBank/DDBJ whole genome shotgun (WGS) entry which is preliminary data.</text>
</comment>
<dbReference type="InterPro" id="IPR001525">
    <property type="entry name" value="C5_MeTfrase"/>
</dbReference>
<dbReference type="EMBL" id="JAPTGD010000002">
    <property type="protein sequence ID" value="MDU9693764.1"/>
    <property type="molecule type" value="Genomic_DNA"/>
</dbReference>
<sequence>MTNINEIKAILSKKVSEEKSGKRTIDLPPITYKKNKISHVSLFCGAGGMDLGTIWAALEVGMNKRVSIAKKEEYDAMLDNSVIHTVYAIDYLTEQVNTYSMNFKDTLVHKADITKLKNFPKADLYTFGFPCPGYVRQMMAI</sequence>
<proteinExistence type="predicted"/>
<reference evidence="4" key="1">
    <citation type="journal article" date="2022" name="J Environ Chem Eng">
        <title>Biodegradation of petroleum oil using a constructed nonpathogenic and heavy metal-tolerant bacterial consortium isolated from marine sponges.</title>
        <authorList>
            <person name="Dechsakulwatana C."/>
            <person name="Rungsihiranrut A."/>
            <person name="Muangchinda C."/>
            <person name="Ningthoujam R."/>
            <person name="Klankeo P."/>
            <person name="Pinyakong O."/>
        </authorList>
    </citation>
    <scope>NUCLEOTIDE SEQUENCE</scope>
    <source>
        <strain evidence="4">TL01-2</strain>
    </source>
</reference>
<keyword evidence="3" id="KW-0680">Restriction system</keyword>
<evidence type="ECO:0000256" key="3">
    <source>
        <dbReference type="ARBA" id="ARBA00022747"/>
    </source>
</evidence>
<name>A0AAX6NE45_PRIAR</name>
<keyword evidence="2" id="KW-0808">Transferase</keyword>